<reference evidence="3 4" key="1">
    <citation type="submission" date="2020-05" db="EMBL/GenBank/DDBJ databases">
        <title>Strain PA2F3 complete genome.</title>
        <authorList>
            <person name="Kim Y.-S."/>
            <person name="Kim S.-J."/>
            <person name="Jung H.-k."/>
            <person name="Kim S.-E."/>
            <person name="Kim K.-H."/>
        </authorList>
    </citation>
    <scope>NUCLEOTIDE SEQUENCE [LARGE SCALE GENOMIC DNA]</scope>
    <source>
        <strain evidence="3 4">PA2F3</strain>
    </source>
</reference>
<dbReference type="AlphaFoldDB" id="A0A7D4PLR3"/>
<name>A0A7D4PLR3_9MICO</name>
<organism evidence="3 4">
    <name type="scientific">Microbacterium hominis</name>
    <dbReference type="NCBI Taxonomy" id="162426"/>
    <lineage>
        <taxon>Bacteria</taxon>
        <taxon>Bacillati</taxon>
        <taxon>Actinomycetota</taxon>
        <taxon>Actinomycetes</taxon>
        <taxon>Micrococcales</taxon>
        <taxon>Microbacteriaceae</taxon>
        <taxon>Microbacterium</taxon>
    </lineage>
</organism>
<feature type="transmembrane region" description="Helical" evidence="2">
    <location>
        <begin position="153"/>
        <end position="182"/>
    </location>
</feature>
<evidence type="ECO:0000256" key="1">
    <source>
        <dbReference type="SAM" id="MobiDB-lite"/>
    </source>
</evidence>
<feature type="transmembrane region" description="Helical" evidence="2">
    <location>
        <begin position="118"/>
        <end position="141"/>
    </location>
</feature>
<gene>
    <name evidence="3" type="ORF">HQM25_06335</name>
</gene>
<proteinExistence type="predicted"/>
<evidence type="ECO:0000313" key="4">
    <source>
        <dbReference type="Proteomes" id="UP000502498"/>
    </source>
</evidence>
<keyword evidence="2" id="KW-0472">Membrane</keyword>
<feature type="region of interest" description="Disordered" evidence="1">
    <location>
        <begin position="1"/>
        <end position="47"/>
    </location>
</feature>
<sequence>MSENPEQNPPAPPVPPPAGWAPPSAPVYGPPPGYPTSGAAYAPPPGSARVPPLHPQPVVPAATGSPALGIVALVLALLAAVGASLLAAGAGAAIAAGAGREIALNASPDLDLSVLAPVRVWVLVGEVSFWIGTVLGVWALAQGTVAIVRRRGRGVGIAAVVVAALGPVIFFTALQIGLAAGFGMSGLSG</sequence>
<evidence type="ECO:0000313" key="3">
    <source>
        <dbReference type="EMBL" id="QKJ19030.1"/>
    </source>
</evidence>
<dbReference type="EMBL" id="CP054038">
    <property type="protein sequence ID" value="QKJ19030.1"/>
    <property type="molecule type" value="Genomic_DNA"/>
</dbReference>
<dbReference type="RefSeq" id="WP_172989471.1">
    <property type="nucleotide sequence ID" value="NZ_CP054038.1"/>
</dbReference>
<accession>A0A7D4PLR3</accession>
<keyword evidence="2" id="KW-0812">Transmembrane</keyword>
<evidence type="ECO:0000256" key="2">
    <source>
        <dbReference type="SAM" id="Phobius"/>
    </source>
</evidence>
<protein>
    <submittedName>
        <fullName evidence="3">Uncharacterized protein</fullName>
    </submittedName>
</protein>
<feature type="compositionally biased region" description="Pro residues" evidence="1">
    <location>
        <begin position="7"/>
        <end position="34"/>
    </location>
</feature>
<feature type="transmembrane region" description="Helical" evidence="2">
    <location>
        <begin position="70"/>
        <end position="98"/>
    </location>
</feature>
<dbReference type="Proteomes" id="UP000502498">
    <property type="component" value="Chromosome"/>
</dbReference>
<keyword evidence="2" id="KW-1133">Transmembrane helix</keyword>